<evidence type="ECO:0000313" key="12">
    <source>
        <dbReference type="Proteomes" id="UP000831181"/>
    </source>
</evidence>
<name>A0A976RSZ4_9LACO</name>
<gene>
    <name evidence="11" type="primary">argB</name>
    <name evidence="11" type="ORF">MOO44_03820</name>
</gene>
<evidence type="ECO:0000259" key="10">
    <source>
        <dbReference type="Pfam" id="PF00696"/>
    </source>
</evidence>
<dbReference type="AlphaFoldDB" id="A0A976RSZ4"/>
<dbReference type="InterPro" id="IPR036393">
    <property type="entry name" value="AceGlu_kinase-like_sf"/>
</dbReference>
<evidence type="ECO:0000256" key="8">
    <source>
        <dbReference type="ARBA" id="ARBA00022840"/>
    </source>
</evidence>
<evidence type="ECO:0000256" key="2">
    <source>
        <dbReference type="ARBA" id="ARBA00013065"/>
    </source>
</evidence>
<accession>A0A976RSZ4</accession>
<dbReference type="PANTHER" id="PTHR23342:SF0">
    <property type="entry name" value="N-ACETYLGLUTAMATE SYNTHASE, MITOCHONDRIAL"/>
    <property type="match status" value="1"/>
</dbReference>
<dbReference type="GO" id="GO:0005737">
    <property type="term" value="C:cytoplasm"/>
    <property type="evidence" value="ECO:0007669"/>
    <property type="project" value="InterPro"/>
</dbReference>
<keyword evidence="3" id="KW-0055">Arginine biosynthesis</keyword>
<evidence type="ECO:0000256" key="4">
    <source>
        <dbReference type="ARBA" id="ARBA00022605"/>
    </source>
</evidence>
<keyword evidence="7 11" id="KW-0418">Kinase</keyword>
<evidence type="ECO:0000313" key="11">
    <source>
        <dbReference type="EMBL" id="UQS87295.1"/>
    </source>
</evidence>
<reference evidence="11" key="1">
    <citation type="journal article" date="2022" name="Int. J. Syst. Evol. Microbiol.">
        <title>Apilactobacillus apisilvae sp. nov., Nicolia spurrieriana gen. nov. sp. nov., Bombilactobacillus folatiphilus sp. nov. and Bombilactobacillus thymidiniphilus sp. nov., four new lactic acid bacterial isolates from stingless bees Tetragonula carbonaria and Austroplebeia australis.</title>
        <authorList>
            <person name="Oliphant S.A."/>
            <person name="Watson-Haigh N.S."/>
            <person name="Sumby K.M."/>
            <person name="Gardner J."/>
            <person name="Groom S."/>
            <person name="Jiranek V."/>
        </authorList>
    </citation>
    <scope>NUCLEOTIDE SEQUENCE</scope>
    <source>
        <strain evidence="11">SGEP1_A5</strain>
    </source>
</reference>
<proteinExistence type="predicted"/>
<organism evidence="11 12">
    <name type="scientific">Nicoliella spurrieriana</name>
    <dbReference type="NCBI Taxonomy" id="2925830"/>
    <lineage>
        <taxon>Bacteria</taxon>
        <taxon>Bacillati</taxon>
        <taxon>Bacillota</taxon>
        <taxon>Bacilli</taxon>
        <taxon>Lactobacillales</taxon>
        <taxon>Lactobacillaceae</taxon>
        <taxon>Nicoliella</taxon>
    </lineage>
</organism>
<evidence type="ECO:0000256" key="1">
    <source>
        <dbReference type="ARBA" id="ARBA00004828"/>
    </source>
</evidence>
<comment type="pathway">
    <text evidence="1">Amino-acid biosynthesis; L-arginine biosynthesis; N(2)-acetyl-L-ornithine from L-glutamate: step 2/4.</text>
</comment>
<evidence type="ECO:0000256" key="6">
    <source>
        <dbReference type="ARBA" id="ARBA00022741"/>
    </source>
</evidence>
<dbReference type="PRINTS" id="PR00474">
    <property type="entry name" value="GLU5KINASE"/>
</dbReference>
<dbReference type="Pfam" id="PF00696">
    <property type="entry name" value="AA_kinase"/>
    <property type="match status" value="1"/>
</dbReference>
<dbReference type="InterPro" id="IPR001057">
    <property type="entry name" value="Glu/AcGlu_kinase"/>
</dbReference>
<dbReference type="CDD" id="cd04238">
    <property type="entry name" value="AAK_NAGK-like"/>
    <property type="match status" value="1"/>
</dbReference>
<dbReference type="RefSeq" id="WP_260117098.1">
    <property type="nucleotide sequence ID" value="NZ_CP093361.1"/>
</dbReference>
<keyword evidence="4" id="KW-0028">Amino-acid biosynthesis</keyword>
<evidence type="ECO:0000256" key="9">
    <source>
        <dbReference type="ARBA" id="ARBA00048141"/>
    </source>
</evidence>
<dbReference type="KEGG" id="lbe:MOO44_03820"/>
<dbReference type="Proteomes" id="UP000831181">
    <property type="component" value="Chromosome"/>
</dbReference>
<keyword evidence="6" id="KW-0547">Nucleotide-binding</keyword>
<evidence type="ECO:0000256" key="7">
    <source>
        <dbReference type="ARBA" id="ARBA00022777"/>
    </source>
</evidence>
<evidence type="ECO:0000256" key="3">
    <source>
        <dbReference type="ARBA" id="ARBA00022571"/>
    </source>
</evidence>
<dbReference type="NCBIfam" id="TIGR00761">
    <property type="entry name" value="argB"/>
    <property type="match status" value="1"/>
</dbReference>
<comment type="catalytic activity">
    <reaction evidence="9">
        <text>N-acetyl-L-glutamate + ATP = N-acetyl-L-glutamyl 5-phosphate + ADP</text>
        <dbReference type="Rhea" id="RHEA:14629"/>
        <dbReference type="ChEBI" id="CHEBI:30616"/>
        <dbReference type="ChEBI" id="CHEBI:44337"/>
        <dbReference type="ChEBI" id="CHEBI:57936"/>
        <dbReference type="ChEBI" id="CHEBI:456216"/>
        <dbReference type="EC" id="2.7.2.8"/>
    </reaction>
</comment>
<dbReference type="GO" id="GO:0003991">
    <property type="term" value="F:acetylglutamate kinase activity"/>
    <property type="evidence" value="ECO:0007669"/>
    <property type="project" value="UniProtKB-EC"/>
</dbReference>
<dbReference type="GO" id="GO:0006526">
    <property type="term" value="P:L-arginine biosynthetic process"/>
    <property type="evidence" value="ECO:0007669"/>
    <property type="project" value="UniProtKB-KW"/>
</dbReference>
<keyword evidence="5 11" id="KW-0808">Transferase</keyword>
<protein>
    <recommendedName>
        <fullName evidence="2">acetylglutamate kinase</fullName>
        <ecNumber evidence="2">2.7.2.8</ecNumber>
    </recommendedName>
</protein>
<dbReference type="Gene3D" id="3.40.1160.10">
    <property type="entry name" value="Acetylglutamate kinase-like"/>
    <property type="match status" value="1"/>
</dbReference>
<dbReference type="GO" id="GO:0005524">
    <property type="term" value="F:ATP binding"/>
    <property type="evidence" value="ECO:0007669"/>
    <property type="project" value="UniProtKB-KW"/>
</dbReference>
<keyword evidence="12" id="KW-1185">Reference proteome</keyword>
<dbReference type="PIRSF" id="PIRSF000728">
    <property type="entry name" value="NAGK"/>
    <property type="match status" value="1"/>
</dbReference>
<dbReference type="InterPro" id="IPR004662">
    <property type="entry name" value="AcgluKinase_fam"/>
</dbReference>
<dbReference type="InterPro" id="IPR001048">
    <property type="entry name" value="Asp/Glu/Uridylate_kinase"/>
</dbReference>
<keyword evidence="8" id="KW-0067">ATP-binding</keyword>
<dbReference type="EC" id="2.7.2.8" evidence="2"/>
<evidence type="ECO:0000256" key="5">
    <source>
        <dbReference type="ARBA" id="ARBA00022679"/>
    </source>
</evidence>
<sequence>MIVIKIGGNMVKNLTPAFFQSIKQLQAQGEQILIVHGGGNLISACGNFVGQPATKINGIRVTDKQMMSITDNVLTQIIQPELHKQFAAHGIQSHMMNASDYPFLFADYVDQAKYGEVGQIKRVKANYIDVMTGQSVGLCASIATGPDGQKLNVNADMAAEAIASIVHADQLVLLTDVPGVMLDNQVLDQLNRDTANQLFEDEKLINGMVPKVKAAFQALDNGIPEVSITNDIIKVGTTIVL</sequence>
<feature type="domain" description="Aspartate/glutamate/uridylate kinase" evidence="10">
    <location>
        <begin position="1"/>
        <end position="230"/>
    </location>
</feature>
<dbReference type="PANTHER" id="PTHR23342">
    <property type="entry name" value="N-ACETYLGLUTAMATE SYNTHASE"/>
    <property type="match status" value="1"/>
</dbReference>
<dbReference type="EMBL" id="CP093361">
    <property type="protein sequence ID" value="UQS87295.1"/>
    <property type="molecule type" value="Genomic_DNA"/>
</dbReference>
<dbReference type="SUPFAM" id="SSF53633">
    <property type="entry name" value="Carbamate kinase-like"/>
    <property type="match status" value="1"/>
</dbReference>